<dbReference type="GO" id="GO:0006355">
    <property type="term" value="P:regulation of DNA-templated transcription"/>
    <property type="evidence" value="ECO:0007669"/>
    <property type="project" value="InterPro"/>
</dbReference>
<keyword evidence="13" id="KW-1185">Reference proteome</keyword>
<dbReference type="GO" id="GO:0005829">
    <property type="term" value="C:cytosol"/>
    <property type="evidence" value="ECO:0007669"/>
    <property type="project" value="TreeGrafter"/>
</dbReference>
<keyword evidence="5 9" id="KW-0238">DNA-binding</keyword>
<keyword evidence="2 8" id="KW-0597">Phosphoprotein</keyword>
<keyword evidence="6" id="KW-0804">Transcription</keyword>
<gene>
    <name evidence="12" type="primary">srrA_3</name>
    <name evidence="12" type="ORF">Pmgp_03180</name>
</gene>
<dbReference type="InterPro" id="IPR001789">
    <property type="entry name" value="Sig_transdc_resp-reg_receiver"/>
</dbReference>
<evidence type="ECO:0000256" key="7">
    <source>
        <dbReference type="ARBA" id="ARBA00024867"/>
    </source>
</evidence>
<dbReference type="PANTHER" id="PTHR48111">
    <property type="entry name" value="REGULATOR OF RPOS"/>
    <property type="match status" value="1"/>
</dbReference>
<dbReference type="FunFam" id="3.40.50.2300:FF:000001">
    <property type="entry name" value="DNA-binding response regulator PhoB"/>
    <property type="match status" value="1"/>
</dbReference>
<feature type="DNA-binding region" description="OmpR/PhoB-type" evidence="9">
    <location>
        <begin position="128"/>
        <end position="227"/>
    </location>
</feature>
<name>A0A4Y7RKZ5_9FIRM</name>
<evidence type="ECO:0000256" key="3">
    <source>
        <dbReference type="ARBA" id="ARBA00023012"/>
    </source>
</evidence>
<keyword evidence="3" id="KW-0902">Two-component regulatory system</keyword>
<dbReference type="GO" id="GO:0000156">
    <property type="term" value="F:phosphorelay response regulator activity"/>
    <property type="evidence" value="ECO:0007669"/>
    <property type="project" value="TreeGrafter"/>
</dbReference>
<evidence type="ECO:0000256" key="5">
    <source>
        <dbReference type="ARBA" id="ARBA00023125"/>
    </source>
</evidence>
<dbReference type="Proteomes" id="UP000297597">
    <property type="component" value="Unassembled WGS sequence"/>
</dbReference>
<evidence type="ECO:0000256" key="8">
    <source>
        <dbReference type="PROSITE-ProRule" id="PRU00169"/>
    </source>
</evidence>
<dbReference type="Gene3D" id="3.40.50.2300">
    <property type="match status" value="1"/>
</dbReference>
<proteinExistence type="predicted"/>
<dbReference type="FunFam" id="1.10.10.10:FF:000018">
    <property type="entry name" value="DNA-binding response regulator ResD"/>
    <property type="match status" value="1"/>
</dbReference>
<dbReference type="PROSITE" id="PS50110">
    <property type="entry name" value="RESPONSE_REGULATORY"/>
    <property type="match status" value="1"/>
</dbReference>
<dbReference type="PROSITE" id="PS51755">
    <property type="entry name" value="OMPR_PHOB"/>
    <property type="match status" value="1"/>
</dbReference>
<comment type="caution">
    <text evidence="12">The sequence shown here is derived from an EMBL/GenBank/DDBJ whole genome shotgun (WGS) entry which is preliminary data.</text>
</comment>
<evidence type="ECO:0000256" key="6">
    <source>
        <dbReference type="ARBA" id="ARBA00023163"/>
    </source>
</evidence>
<evidence type="ECO:0000313" key="13">
    <source>
        <dbReference type="Proteomes" id="UP000297597"/>
    </source>
</evidence>
<dbReference type="SMART" id="SM00862">
    <property type="entry name" value="Trans_reg_C"/>
    <property type="match status" value="1"/>
</dbReference>
<evidence type="ECO:0000259" key="11">
    <source>
        <dbReference type="PROSITE" id="PS51755"/>
    </source>
</evidence>
<accession>A0A4Y7RKZ5</accession>
<dbReference type="SUPFAM" id="SSF52172">
    <property type="entry name" value="CheY-like"/>
    <property type="match status" value="1"/>
</dbReference>
<evidence type="ECO:0000259" key="10">
    <source>
        <dbReference type="PROSITE" id="PS50110"/>
    </source>
</evidence>
<evidence type="ECO:0000313" key="12">
    <source>
        <dbReference type="EMBL" id="TEB09409.1"/>
    </source>
</evidence>
<dbReference type="Gene3D" id="1.10.10.10">
    <property type="entry name" value="Winged helix-like DNA-binding domain superfamily/Winged helix DNA-binding domain"/>
    <property type="match status" value="1"/>
</dbReference>
<sequence length="229" mass="26340">MSQSILAVDDDPKILKILQHSLTKEGFRVTTATSGEEALLIARQTPPDLVLLDIMMPGMDGFETFQKLKALREVPVIILSARSDEVDKIVGFRMGVDDYQTKPFSPTELALRVKAVLRRVREQKADNKYVLKYGKLTLDYEKRVVLYNNNKIDLTPKEFELLWLMAANPNRVFTKAHLLDKIWDSSFYGDDNTVTVHIRKLREKIEADPSKPVFIKTVWGTGYKFEYNE</sequence>
<dbReference type="InterPro" id="IPR039420">
    <property type="entry name" value="WalR-like"/>
</dbReference>
<organism evidence="12 13">
    <name type="scientific">Pelotomaculum propionicicum</name>
    <dbReference type="NCBI Taxonomy" id="258475"/>
    <lineage>
        <taxon>Bacteria</taxon>
        <taxon>Bacillati</taxon>
        <taxon>Bacillota</taxon>
        <taxon>Clostridia</taxon>
        <taxon>Eubacteriales</taxon>
        <taxon>Desulfotomaculaceae</taxon>
        <taxon>Pelotomaculum</taxon>
    </lineage>
</organism>
<dbReference type="PANTHER" id="PTHR48111:SF1">
    <property type="entry name" value="TWO-COMPONENT RESPONSE REGULATOR ORR33"/>
    <property type="match status" value="1"/>
</dbReference>
<dbReference type="Pfam" id="PF00072">
    <property type="entry name" value="Response_reg"/>
    <property type="match status" value="1"/>
</dbReference>
<dbReference type="GO" id="GO:0032993">
    <property type="term" value="C:protein-DNA complex"/>
    <property type="evidence" value="ECO:0007669"/>
    <property type="project" value="TreeGrafter"/>
</dbReference>
<dbReference type="Pfam" id="PF00486">
    <property type="entry name" value="Trans_reg_C"/>
    <property type="match status" value="1"/>
</dbReference>
<comment type="function">
    <text evidence="7">May play the central regulatory role in sporulation. It may be an element of the effector pathway responsible for the activation of sporulation genes in response to nutritional stress. Spo0A may act in concert with spo0H (a sigma factor) to control the expression of some genes that are critical to the sporulation process.</text>
</comment>
<dbReference type="CDD" id="cd00383">
    <property type="entry name" value="trans_reg_C"/>
    <property type="match status" value="1"/>
</dbReference>
<evidence type="ECO:0000256" key="4">
    <source>
        <dbReference type="ARBA" id="ARBA00023015"/>
    </source>
</evidence>
<dbReference type="OrthoDB" id="9790454at2"/>
<evidence type="ECO:0000256" key="1">
    <source>
        <dbReference type="ARBA" id="ARBA00018672"/>
    </source>
</evidence>
<dbReference type="GO" id="GO:0000976">
    <property type="term" value="F:transcription cis-regulatory region binding"/>
    <property type="evidence" value="ECO:0007669"/>
    <property type="project" value="TreeGrafter"/>
</dbReference>
<dbReference type="RefSeq" id="WP_134215108.1">
    <property type="nucleotide sequence ID" value="NZ_QFFZ01000049.1"/>
</dbReference>
<dbReference type="InterPro" id="IPR036388">
    <property type="entry name" value="WH-like_DNA-bd_sf"/>
</dbReference>
<reference evidence="12 13" key="1">
    <citation type="journal article" date="2018" name="Environ. Microbiol.">
        <title>Novel energy conservation strategies and behaviour of Pelotomaculum schinkii driving syntrophic propionate catabolism.</title>
        <authorList>
            <person name="Hidalgo-Ahumada C.A.P."/>
            <person name="Nobu M.K."/>
            <person name="Narihiro T."/>
            <person name="Tamaki H."/>
            <person name="Liu W.T."/>
            <person name="Kamagata Y."/>
            <person name="Stams A.J.M."/>
            <person name="Imachi H."/>
            <person name="Sousa D.Z."/>
        </authorList>
    </citation>
    <scope>NUCLEOTIDE SEQUENCE [LARGE SCALE GENOMIC DNA]</scope>
    <source>
        <strain evidence="12 13">MGP</strain>
    </source>
</reference>
<dbReference type="InterPro" id="IPR011006">
    <property type="entry name" value="CheY-like_superfamily"/>
</dbReference>
<dbReference type="InterPro" id="IPR001867">
    <property type="entry name" value="OmpR/PhoB-type_DNA-bd"/>
</dbReference>
<dbReference type="Gene3D" id="6.10.250.690">
    <property type="match status" value="1"/>
</dbReference>
<evidence type="ECO:0000256" key="2">
    <source>
        <dbReference type="ARBA" id="ARBA00022553"/>
    </source>
</evidence>
<feature type="modified residue" description="4-aspartylphosphate" evidence="8">
    <location>
        <position position="53"/>
    </location>
</feature>
<feature type="domain" description="OmpR/PhoB-type" evidence="11">
    <location>
        <begin position="128"/>
        <end position="227"/>
    </location>
</feature>
<dbReference type="SMART" id="SM00448">
    <property type="entry name" value="REC"/>
    <property type="match status" value="1"/>
</dbReference>
<evidence type="ECO:0000256" key="9">
    <source>
        <dbReference type="PROSITE-ProRule" id="PRU01091"/>
    </source>
</evidence>
<keyword evidence="4" id="KW-0805">Transcription regulation</keyword>
<protein>
    <recommendedName>
        <fullName evidence="1">Stage 0 sporulation protein A homolog</fullName>
    </recommendedName>
</protein>
<dbReference type="EMBL" id="QFFZ01000049">
    <property type="protein sequence ID" value="TEB09409.1"/>
    <property type="molecule type" value="Genomic_DNA"/>
</dbReference>
<feature type="domain" description="Response regulatory" evidence="10">
    <location>
        <begin position="4"/>
        <end position="117"/>
    </location>
</feature>
<dbReference type="AlphaFoldDB" id="A0A4Y7RKZ5"/>